<dbReference type="InterPro" id="IPR000337">
    <property type="entry name" value="GPCR_3"/>
</dbReference>
<dbReference type="PANTHER" id="PTHR24060">
    <property type="entry name" value="METABOTROPIC GLUTAMATE RECEPTOR"/>
    <property type="match status" value="1"/>
</dbReference>
<keyword evidence="2" id="KW-1003">Cell membrane</keyword>
<keyword evidence="10" id="KW-0807">Transducer</keyword>
<proteinExistence type="predicted"/>
<dbReference type="GO" id="GO:0005886">
    <property type="term" value="C:plasma membrane"/>
    <property type="evidence" value="ECO:0000318"/>
    <property type="project" value="GO_Central"/>
</dbReference>
<keyword evidence="7" id="KW-0472">Membrane</keyword>
<dbReference type="SUPFAM" id="SSF53822">
    <property type="entry name" value="Periplasmic binding protein-like I"/>
    <property type="match status" value="1"/>
</dbReference>
<keyword evidence="9" id="KW-0325">Glycoprotein</keyword>
<feature type="non-terminal residue" evidence="12">
    <location>
        <position position="470"/>
    </location>
</feature>
<dbReference type="InterPro" id="IPR028082">
    <property type="entry name" value="Peripla_BP_I"/>
</dbReference>
<evidence type="ECO:0000313" key="13">
    <source>
        <dbReference type="Proteomes" id="UP000001593"/>
    </source>
</evidence>
<evidence type="ECO:0000256" key="1">
    <source>
        <dbReference type="ARBA" id="ARBA00004651"/>
    </source>
</evidence>
<dbReference type="GO" id="GO:0007216">
    <property type="term" value="P:G protein-coupled glutamate receptor signaling pathway"/>
    <property type="evidence" value="ECO:0000318"/>
    <property type="project" value="GO_Central"/>
</dbReference>
<feature type="domain" description="Receptor ligand binding region" evidence="11">
    <location>
        <begin position="32"/>
        <end position="438"/>
    </location>
</feature>
<dbReference type="Proteomes" id="UP000001593">
    <property type="component" value="Unassembled WGS sequence"/>
</dbReference>
<dbReference type="OMA" id="FWKEADK"/>
<keyword evidence="4" id="KW-0732">Signal</keyword>
<name>A7SS07_NEMVE</name>
<dbReference type="Pfam" id="PF01094">
    <property type="entry name" value="ANF_receptor"/>
    <property type="match status" value="1"/>
</dbReference>
<keyword evidence="6" id="KW-0297">G-protein coupled receptor</keyword>
<dbReference type="GO" id="GO:0051966">
    <property type="term" value="P:regulation of synaptic transmission, glutamatergic"/>
    <property type="evidence" value="ECO:0000318"/>
    <property type="project" value="GO_Central"/>
</dbReference>
<evidence type="ECO:0000256" key="9">
    <source>
        <dbReference type="ARBA" id="ARBA00023180"/>
    </source>
</evidence>
<dbReference type="InterPro" id="IPR000068">
    <property type="entry name" value="GPCR_3_Ca_sens_rcpt-rel"/>
</dbReference>
<dbReference type="InterPro" id="IPR001828">
    <property type="entry name" value="ANF_lig-bd_rcpt"/>
</dbReference>
<organism evidence="12 13">
    <name type="scientific">Nematostella vectensis</name>
    <name type="common">Starlet sea anemone</name>
    <dbReference type="NCBI Taxonomy" id="45351"/>
    <lineage>
        <taxon>Eukaryota</taxon>
        <taxon>Metazoa</taxon>
        <taxon>Cnidaria</taxon>
        <taxon>Anthozoa</taxon>
        <taxon>Hexacorallia</taxon>
        <taxon>Actiniaria</taxon>
        <taxon>Edwardsiidae</taxon>
        <taxon>Nematostella</taxon>
    </lineage>
</organism>
<sequence>SRTFFQSGNITIAGLFPVHVGSDFRSKYMALAEAMVFAVNEVNKDPNILPNVSLGFEIYDSFLNPRLGMETALEFVNRVKFTSMYNDKDKSYSCMQHLRKYKPIPAVVGLGNSATSILCSNLLQIENIPLISYAATSDELSKVKAYPTFLRTVPPDRFQSQAMVDLAEYFNWSYIAAIAEDNAYGRSGIEYFRKQLDNRGICLSIEDYFPVGKNETIAKIQKIVKTLKELPKVEVVVLYCTKKRAAAVIEEAVKQGLSKKTWIASEAWGDTSDILTDRFIPVVKGLIGIVLPDITVGKYLKYLTELPPSYRPTDWWQLFWEDEFKCRFASNGRENLCASDLKITKEIYSRRLHSSLSTYVIEAVFAIAHALDAMHKCREPHGLLPGGRCPLTSHIEASHLLLYIKAVNITHPYVPEKQICFDANGDSEGTYNIVNLQKSNVDWDFRKVGSWVASRQRPLEINPSLIQWSG</sequence>
<keyword evidence="3" id="KW-0812">Transmembrane</keyword>
<dbReference type="FunFam" id="3.40.50.2300:FF:000016">
    <property type="entry name" value="Taste 1 receptor member 2"/>
    <property type="match status" value="1"/>
</dbReference>
<evidence type="ECO:0000256" key="10">
    <source>
        <dbReference type="ARBA" id="ARBA00023224"/>
    </source>
</evidence>
<evidence type="ECO:0000256" key="2">
    <source>
        <dbReference type="ARBA" id="ARBA00022475"/>
    </source>
</evidence>
<evidence type="ECO:0000256" key="8">
    <source>
        <dbReference type="ARBA" id="ARBA00023170"/>
    </source>
</evidence>
<evidence type="ECO:0000256" key="5">
    <source>
        <dbReference type="ARBA" id="ARBA00022989"/>
    </source>
</evidence>
<dbReference type="eggNOG" id="KOG1056">
    <property type="taxonomic scope" value="Eukaryota"/>
</dbReference>
<dbReference type="InParanoid" id="A7SS07"/>
<dbReference type="GO" id="GO:0001640">
    <property type="term" value="F:adenylate cyclase inhibiting G protein-coupled glutamate receptor activity"/>
    <property type="evidence" value="ECO:0000318"/>
    <property type="project" value="GO_Central"/>
</dbReference>
<dbReference type="InterPro" id="IPR050726">
    <property type="entry name" value="mGluR"/>
</dbReference>
<dbReference type="PRINTS" id="PR00592">
    <property type="entry name" value="CASENSINGR"/>
</dbReference>
<evidence type="ECO:0000256" key="6">
    <source>
        <dbReference type="ARBA" id="ARBA00023040"/>
    </source>
</evidence>
<accession>A7SS07</accession>
<evidence type="ECO:0000256" key="7">
    <source>
        <dbReference type="ARBA" id="ARBA00023136"/>
    </source>
</evidence>
<reference evidence="12 13" key="1">
    <citation type="journal article" date="2007" name="Science">
        <title>Sea anemone genome reveals ancestral eumetazoan gene repertoire and genomic organization.</title>
        <authorList>
            <person name="Putnam N.H."/>
            <person name="Srivastava M."/>
            <person name="Hellsten U."/>
            <person name="Dirks B."/>
            <person name="Chapman J."/>
            <person name="Salamov A."/>
            <person name="Terry A."/>
            <person name="Shapiro H."/>
            <person name="Lindquist E."/>
            <person name="Kapitonov V.V."/>
            <person name="Jurka J."/>
            <person name="Genikhovich G."/>
            <person name="Grigoriev I.V."/>
            <person name="Lucas S.M."/>
            <person name="Steele R.E."/>
            <person name="Finnerty J.R."/>
            <person name="Technau U."/>
            <person name="Martindale M.Q."/>
            <person name="Rokhsar D.S."/>
        </authorList>
    </citation>
    <scope>NUCLEOTIDE SEQUENCE [LARGE SCALE GENOMIC DNA]</scope>
    <source>
        <strain evidence="13">CH2 X CH6</strain>
    </source>
</reference>
<feature type="non-terminal residue" evidence="12">
    <location>
        <position position="1"/>
    </location>
</feature>
<evidence type="ECO:0000256" key="3">
    <source>
        <dbReference type="ARBA" id="ARBA00022692"/>
    </source>
</evidence>
<evidence type="ECO:0000259" key="11">
    <source>
        <dbReference type="Pfam" id="PF01094"/>
    </source>
</evidence>
<keyword evidence="5" id="KW-1133">Transmembrane helix</keyword>
<dbReference type="PhylomeDB" id="A7SS07"/>
<evidence type="ECO:0000313" key="12">
    <source>
        <dbReference type="EMBL" id="EDO33505.1"/>
    </source>
</evidence>
<keyword evidence="8" id="KW-0675">Receptor</keyword>
<dbReference type="HOGENOM" id="CLU_005389_2_0_1"/>
<dbReference type="STRING" id="45351.A7SS07"/>
<dbReference type="Gene3D" id="3.40.50.2300">
    <property type="match status" value="2"/>
</dbReference>
<keyword evidence="13" id="KW-1185">Reference proteome</keyword>
<comment type="subcellular location">
    <subcellularLocation>
        <location evidence="1">Cell membrane</location>
        <topology evidence="1">Multi-pass membrane protein</topology>
    </subcellularLocation>
</comment>
<dbReference type="AlphaFoldDB" id="A7SS07"/>
<dbReference type="EMBL" id="DS469770">
    <property type="protein sequence ID" value="EDO33505.1"/>
    <property type="molecule type" value="Genomic_DNA"/>
</dbReference>
<gene>
    <name evidence="12" type="ORF">NEMVEDRAFT_v1g129319</name>
</gene>
<evidence type="ECO:0000256" key="4">
    <source>
        <dbReference type="ARBA" id="ARBA00022729"/>
    </source>
</evidence>
<protein>
    <recommendedName>
        <fullName evidence="11">Receptor ligand binding region domain-containing protein</fullName>
    </recommendedName>
</protein>
<dbReference type="PRINTS" id="PR00248">
    <property type="entry name" value="GPCRMGR"/>
</dbReference>